<organism evidence="1 2">
    <name type="scientific">Orenia metallireducens</name>
    <dbReference type="NCBI Taxonomy" id="1413210"/>
    <lineage>
        <taxon>Bacteria</taxon>
        <taxon>Bacillati</taxon>
        <taxon>Bacillota</taxon>
        <taxon>Clostridia</taxon>
        <taxon>Halanaerobiales</taxon>
        <taxon>Halobacteroidaceae</taxon>
        <taxon>Orenia</taxon>
    </lineage>
</organism>
<proteinExistence type="predicted"/>
<evidence type="ECO:0000313" key="1">
    <source>
        <dbReference type="EMBL" id="OCL26278.1"/>
    </source>
</evidence>
<name>A0A1C0A7S9_9FIRM</name>
<protein>
    <submittedName>
        <fullName evidence="1">Uncharacterized protein</fullName>
    </submittedName>
</protein>
<sequence>MKTLLKYARTVNRLQLSIMTALVHVTIELIQLIQNTSIFNIYNINVRSFISFFIGAKFKDDDVKVTRRG</sequence>
<gene>
    <name evidence="1" type="ORF">U472_09715</name>
</gene>
<accession>A0A1C0A7S9</accession>
<keyword evidence="2" id="KW-1185">Reference proteome</keyword>
<dbReference type="EMBL" id="LWDV01000009">
    <property type="protein sequence ID" value="OCL26278.1"/>
    <property type="molecule type" value="Genomic_DNA"/>
</dbReference>
<reference evidence="2" key="1">
    <citation type="submission" date="2016-07" db="EMBL/GenBank/DDBJ databases">
        <authorList>
            <person name="Florea S."/>
            <person name="Webb J.S."/>
            <person name="Jaromczyk J."/>
            <person name="Schardl C.L."/>
        </authorList>
    </citation>
    <scope>NUCLEOTIDE SEQUENCE [LARGE SCALE GENOMIC DNA]</scope>
    <source>
        <strain evidence="2">Z6</strain>
    </source>
</reference>
<comment type="caution">
    <text evidence="1">The sequence shown here is derived from an EMBL/GenBank/DDBJ whole genome shotgun (WGS) entry which is preliminary data.</text>
</comment>
<reference evidence="1 2" key="2">
    <citation type="submission" date="2016-08" db="EMBL/GenBank/DDBJ databases">
        <title>Orenia metallireducens sp. nov. strain Z6, a Novel Metal-reducing Firmicute from the Deep Subsurface.</title>
        <authorList>
            <person name="Maxim B.I."/>
            <person name="Kenneth K."/>
            <person name="Flynn T.M."/>
            <person name="Oloughlin E.J."/>
            <person name="Locke R.A."/>
            <person name="Weber J.R."/>
            <person name="Egan S.M."/>
            <person name="Mackie R.I."/>
            <person name="Cann I.K."/>
        </authorList>
    </citation>
    <scope>NUCLEOTIDE SEQUENCE [LARGE SCALE GENOMIC DNA]</scope>
    <source>
        <strain evidence="1 2">Z6</strain>
    </source>
</reference>
<dbReference type="Proteomes" id="UP000093514">
    <property type="component" value="Unassembled WGS sequence"/>
</dbReference>
<dbReference type="RefSeq" id="WP_068717938.1">
    <property type="nucleotide sequence ID" value="NZ_LWDV01000009.1"/>
</dbReference>
<evidence type="ECO:0000313" key="2">
    <source>
        <dbReference type="Proteomes" id="UP000093514"/>
    </source>
</evidence>
<dbReference type="AlphaFoldDB" id="A0A1C0A7S9"/>